<proteinExistence type="predicted"/>
<protein>
    <submittedName>
        <fullName evidence="1">Uncharacterized protein</fullName>
    </submittedName>
</protein>
<dbReference type="EMBL" id="JACEIK010016795">
    <property type="protein sequence ID" value="MCE5165718.1"/>
    <property type="molecule type" value="Genomic_DNA"/>
</dbReference>
<comment type="caution">
    <text evidence="1">The sequence shown here is derived from an EMBL/GenBank/DDBJ whole genome shotgun (WGS) entry which is preliminary data.</text>
</comment>
<name>A0ABS8Y0R7_DATST</name>
<keyword evidence="2" id="KW-1185">Reference proteome</keyword>
<dbReference type="Proteomes" id="UP000823775">
    <property type="component" value="Unassembled WGS sequence"/>
</dbReference>
<evidence type="ECO:0000313" key="1">
    <source>
        <dbReference type="EMBL" id="MCE5165718.1"/>
    </source>
</evidence>
<evidence type="ECO:0000313" key="2">
    <source>
        <dbReference type="Proteomes" id="UP000823775"/>
    </source>
</evidence>
<gene>
    <name evidence="1" type="ORF">HAX54_011836</name>
</gene>
<reference evidence="1 2" key="1">
    <citation type="journal article" date="2021" name="BMC Genomics">
        <title>Datura genome reveals duplications of psychoactive alkaloid biosynthetic genes and high mutation rate following tissue culture.</title>
        <authorList>
            <person name="Rajewski A."/>
            <person name="Carter-House D."/>
            <person name="Stajich J."/>
            <person name="Litt A."/>
        </authorList>
    </citation>
    <scope>NUCLEOTIDE SEQUENCE [LARGE SCALE GENOMIC DNA]</scope>
    <source>
        <strain evidence="1">AR-01</strain>
    </source>
</reference>
<organism evidence="1 2">
    <name type="scientific">Datura stramonium</name>
    <name type="common">Jimsonweed</name>
    <name type="synonym">Common thornapple</name>
    <dbReference type="NCBI Taxonomy" id="4076"/>
    <lineage>
        <taxon>Eukaryota</taxon>
        <taxon>Viridiplantae</taxon>
        <taxon>Streptophyta</taxon>
        <taxon>Embryophyta</taxon>
        <taxon>Tracheophyta</taxon>
        <taxon>Spermatophyta</taxon>
        <taxon>Magnoliopsida</taxon>
        <taxon>eudicotyledons</taxon>
        <taxon>Gunneridae</taxon>
        <taxon>Pentapetalae</taxon>
        <taxon>asterids</taxon>
        <taxon>lamiids</taxon>
        <taxon>Solanales</taxon>
        <taxon>Solanaceae</taxon>
        <taxon>Solanoideae</taxon>
        <taxon>Datureae</taxon>
        <taxon>Datura</taxon>
    </lineage>
</organism>
<accession>A0ABS8Y0R7</accession>
<sequence length="160" mass="18641">MLAMFSNDTQEDDCATSYEELMSLYGDSDDKNLKRSISFNPSRDLEDPKFKFALNMIFSNNEEFKWAVEANQDEPFKIKTIGPDHSYGNQRDNKTIDSGFLTKKYAEEFRINPSWGMKEFQTHVVNQLNQPRVPREQLRSSAFILEEIGEHFREDLLASP</sequence>